<keyword evidence="2" id="KW-0472">Membrane</keyword>
<protein>
    <recommendedName>
        <fullName evidence="3">DUF5683 domain-containing protein</fullName>
    </recommendedName>
</protein>
<gene>
    <name evidence="4" type="ORF">CH357_14055</name>
</gene>
<dbReference type="AlphaFoldDB" id="A0A2M9XAI1"/>
<dbReference type="EMBL" id="NPDN01000007">
    <property type="protein sequence ID" value="PJZ24706.1"/>
    <property type="molecule type" value="Genomic_DNA"/>
</dbReference>
<dbReference type="NCBIfam" id="NF047433">
    <property type="entry name" value="Lepto_7_Nterm"/>
    <property type="match status" value="1"/>
</dbReference>
<dbReference type="OrthoDB" id="345956at2"/>
<evidence type="ECO:0000256" key="2">
    <source>
        <dbReference type="SAM" id="Phobius"/>
    </source>
</evidence>
<dbReference type="Pfam" id="PF18935">
    <property type="entry name" value="DUF5683"/>
    <property type="match status" value="1"/>
</dbReference>
<dbReference type="RefSeq" id="WP_100707403.1">
    <property type="nucleotide sequence ID" value="NZ_NPDL01000006.1"/>
</dbReference>
<proteinExistence type="predicted"/>
<feature type="region of interest" description="Disordered" evidence="1">
    <location>
        <begin position="78"/>
        <end position="133"/>
    </location>
</feature>
<organism evidence="4 5">
    <name type="scientific">Leptospira hartskeerlii</name>
    <dbReference type="NCBI Taxonomy" id="2023177"/>
    <lineage>
        <taxon>Bacteria</taxon>
        <taxon>Pseudomonadati</taxon>
        <taxon>Spirochaetota</taxon>
        <taxon>Spirochaetia</taxon>
        <taxon>Leptospirales</taxon>
        <taxon>Leptospiraceae</taxon>
        <taxon>Leptospira</taxon>
    </lineage>
</organism>
<dbReference type="Proteomes" id="UP000232196">
    <property type="component" value="Unassembled WGS sequence"/>
</dbReference>
<feature type="transmembrane region" description="Helical" evidence="2">
    <location>
        <begin position="12"/>
        <end position="29"/>
    </location>
</feature>
<evidence type="ECO:0000313" key="5">
    <source>
        <dbReference type="Proteomes" id="UP000232196"/>
    </source>
</evidence>
<dbReference type="InterPro" id="IPR043738">
    <property type="entry name" value="DUF5683"/>
</dbReference>
<evidence type="ECO:0000313" key="4">
    <source>
        <dbReference type="EMBL" id="PJZ24706.1"/>
    </source>
</evidence>
<comment type="caution">
    <text evidence="4">The sequence shown here is derived from an EMBL/GenBank/DDBJ whole genome shotgun (WGS) entry which is preliminary data.</text>
</comment>
<accession>A0A2M9XAI1</accession>
<keyword evidence="5" id="KW-1185">Reference proteome</keyword>
<reference evidence="4 5" key="1">
    <citation type="submission" date="2017-07" db="EMBL/GenBank/DDBJ databases">
        <title>Leptospira spp. isolated from tropical soils.</title>
        <authorList>
            <person name="Thibeaux R."/>
            <person name="Iraola G."/>
            <person name="Ferres I."/>
            <person name="Bierque E."/>
            <person name="Girault D."/>
            <person name="Soupe-Gilbert M.-E."/>
            <person name="Picardeau M."/>
            <person name="Goarant C."/>
        </authorList>
    </citation>
    <scope>NUCLEOTIDE SEQUENCE [LARGE SCALE GENOMIC DNA]</scope>
    <source>
        <strain evidence="4 5">MCA1-C-A1</strain>
    </source>
</reference>
<sequence>MLSLHLKKFIPILLIVFAPVGIFPVTVLLREGGKVKGDIITQNQHSVLLQTESGKRKVDKDLILKILFQDVNDDEEEKIRKEEEDKLAADKKEQEDKEVAQRHLEEEKQKEEDLKKQAAADEEARRQEELRKQEAKRPLNALMRSAAVPGWGQYYTDRKFQSLLYPTLFAAAAFVAYDKFRVYRTSVREYGDLGNPYTRESLTLAALGQAQAAATPSLSPIDAYFANQSSQVQIKREEADKNFREYQGALYVLGGIYLLNLIDSYVFANSVKSVVQFSDGQSRGMVISAMPSSVGAGSGSSGTGTFSGMETKYTMGYRFEF</sequence>
<evidence type="ECO:0000259" key="3">
    <source>
        <dbReference type="Pfam" id="PF18935"/>
    </source>
</evidence>
<feature type="domain" description="DUF5683" evidence="3">
    <location>
        <begin position="136"/>
        <end position="269"/>
    </location>
</feature>
<keyword evidence="2" id="KW-1133">Transmembrane helix</keyword>
<evidence type="ECO:0000256" key="1">
    <source>
        <dbReference type="SAM" id="MobiDB-lite"/>
    </source>
</evidence>
<name>A0A2M9XAI1_9LEPT</name>
<keyword evidence="2" id="KW-0812">Transmembrane</keyword>
<feature type="transmembrane region" description="Helical" evidence="2">
    <location>
        <begin position="249"/>
        <end position="268"/>
    </location>
</feature>